<dbReference type="EMBL" id="JACMSC010000014">
    <property type="protein sequence ID" value="KAG6488870.1"/>
    <property type="molecule type" value="Genomic_DNA"/>
</dbReference>
<dbReference type="Pfam" id="PF14223">
    <property type="entry name" value="Retrotran_gag_2"/>
    <property type="match status" value="1"/>
</dbReference>
<accession>A0A8J5FQM1</accession>
<dbReference type="InterPro" id="IPR011992">
    <property type="entry name" value="EF-hand-dom_pair"/>
</dbReference>
<organism evidence="2 3">
    <name type="scientific">Zingiber officinale</name>
    <name type="common">Ginger</name>
    <name type="synonym">Amomum zingiber</name>
    <dbReference type="NCBI Taxonomy" id="94328"/>
    <lineage>
        <taxon>Eukaryota</taxon>
        <taxon>Viridiplantae</taxon>
        <taxon>Streptophyta</taxon>
        <taxon>Embryophyta</taxon>
        <taxon>Tracheophyta</taxon>
        <taxon>Spermatophyta</taxon>
        <taxon>Magnoliopsida</taxon>
        <taxon>Liliopsida</taxon>
        <taxon>Zingiberales</taxon>
        <taxon>Zingiberaceae</taxon>
        <taxon>Zingiber</taxon>
    </lineage>
</organism>
<dbReference type="InterPro" id="IPR002048">
    <property type="entry name" value="EF_hand_dom"/>
</dbReference>
<dbReference type="GO" id="GO:0005509">
    <property type="term" value="F:calcium ion binding"/>
    <property type="evidence" value="ECO:0007669"/>
    <property type="project" value="InterPro"/>
</dbReference>
<dbReference type="AlphaFoldDB" id="A0A8J5FQM1"/>
<dbReference type="CDD" id="cd00051">
    <property type="entry name" value="EFh"/>
    <property type="match status" value="1"/>
</dbReference>
<dbReference type="Gene3D" id="1.10.238.10">
    <property type="entry name" value="EF-hand"/>
    <property type="match status" value="1"/>
</dbReference>
<evidence type="ECO:0000313" key="3">
    <source>
        <dbReference type="Proteomes" id="UP000734854"/>
    </source>
</evidence>
<protein>
    <recommendedName>
        <fullName evidence="1">EF-hand domain-containing protein</fullName>
    </recommendedName>
</protein>
<keyword evidence="3" id="KW-1185">Reference proteome</keyword>
<dbReference type="PROSITE" id="PS50222">
    <property type="entry name" value="EF_HAND_2"/>
    <property type="match status" value="1"/>
</dbReference>
<dbReference type="SUPFAM" id="SSF47473">
    <property type="entry name" value="EF-hand"/>
    <property type="match status" value="1"/>
</dbReference>
<comment type="caution">
    <text evidence="2">The sequence shown here is derived from an EMBL/GenBank/DDBJ whole genome shotgun (WGS) entry which is preliminary data.</text>
</comment>
<feature type="domain" description="EF-hand" evidence="1">
    <location>
        <begin position="2"/>
        <end position="37"/>
    </location>
</feature>
<evidence type="ECO:0000313" key="2">
    <source>
        <dbReference type="EMBL" id="KAG6488870.1"/>
    </source>
</evidence>
<proteinExistence type="predicted"/>
<dbReference type="Pfam" id="PF13499">
    <property type="entry name" value="EF-hand_7"/>
    <property type="match status" value="1"/>
</dbReference>
<reference evidence="2 3" key="1">
    <citation type="submission" date="2020-08" db="EMBL/GenBank/DDBJ databases">
        <title>Plant Genome Project.</title>
        <authorList>
            <person name="Zhang R.-G."/>
        </authorList>
    </citation>
    <scope>NUCLEOTIDE SEQUENCE [LARGE SCALE GENOMIC DNA]</scope>
    <source>
        <tissue evidence="2">Rhizome</tissue>
    </source>
</reference>
<gene>
    <name evidence="2" type="ORF">ZIOFF_050124</name>
</gene>
<sequence>MANDEHLRRAFSYFDKAGNGFIEPNELHEALAEDGAPDSKDVANDILQEVDTDKVSLTETKMNSSTSSALALPMSMNSLPKLNGTNYEYWVDSVKLFLAISNVDAALIENEPDVPTTESSTAVIKKHEKWAHSNKVCLMTMKFTMDKTIKDNVPETNSAKEFLESVGKKFKKFDKTEKASYLSLLTKTRYDGVSGVREHAMKLTNWYNKLKSMKVELGSDFVAILNQEEQNMKKGKAQVVQLVCHKSNDKKKKYFKNNKPQFKKKWNDKSGPSVIHEDSEPSRVKKRFNGNCKFCDVFGHKQSDCFKFKKWLEMKQKQKQDSGTTIHIANSVHELKTRRRPNEGEEPRVVSFEEERVAIPVPIALLPNSMPDVLTHDETTNSTVGANVDLHVDHDVQNPDVVVPQLRRSERVPTSTGSTRFKDYVVYLQEHEFTSVGDSDPITFYEAVSDSHSSQWLIAMEDEVASMQKNNV</sequence>
<evidence type="ECO:0000259" key="1">
    <source>
        <dbReference type="PROSITE" id="PS50222"/>
    </source>
</evidence>
<name>A0A8J5FQM1_ZINOF</name>
<dbReference type="Proteomes" id="UP000734854">
    <property type="component" value="Unassembled WGS sequence"/>
</dbReference>